<dbReference type="InterPro" id="IPR018027">
    <property type="entry name" value="Asn/Gln_amidotransferase"/>
</dbReference>
<dbReference type="Proteomes" id="UP001598130">
    <property type="component" value="Unassembled WGS sequence"/>
</dbReference>
<dbReference type="SUPFAM" id="SSF89095">
    <property type="entry name" value="GatB/YqeY motif"/>
    <property type="match status" value="1"/>
</dbReference>
<dbReference type="Gene3D" id="1.10.150.380">
    <property type="entry name" value="GatB domain, N-terminal subdomain"/>
    <property type="match status" value="1"/>
</dbReference>
<comment type="similarity">
    <text evidence="1 11">Belongs to the GatB/GatE family. GatB subfamily.</text>
</comment>
<dbReference type="HAMAP" id="MF_00121">
    <property type="entry name" value="GatB"/>
    <property type="match status" value="1"/>
</dbReference>
<accession>A0ABW6CMI3</accession>
<feature type="domain" description="Asn/Gln amidotransferase" evidence="12">
    <location>
        <begin position="350"/>
        <end position="495"/>
    </location>
</feature>
<evidence type="ECO:0000256" key="6">
    <source>
        <dbReference type="ARBA" id="ARBA00022840"/>
    </source>
</evidence>
<sequence length="498" mass="54509">MTDTSKLIVGRTGSWEMVLGLEIHAQVASKAKLFSGAAVGFGAGPNEQVSLVDAAMPGMLPVINRFCVEQAVKTGLGLKAQINLRSSFDRKNYFYPDLPQGYQISQFKDPVVGEGEVIVEHDDGSTFTVRIERLHLEQDAGKSLHDQDPNATYVDLNRAGTALMEIVSKPDMRSSAEAAAYVKKVRTILVYLGTCDGDMEKGNLRADVNVSVCRPGAYEKFRETGDFSHLGTRCEIKNVNSYRYIQQAIEYEARRQIEIIEDGGKVVQETRLFDPSKIETRSMRSKEEAHDYRYFPDPDLLPLVLDPAWVKRIEDSLPELPDAKKARLQSQYGLSAYDAGVLITEQARADFFEEAAKGRDAKLTSNWVTNELAARLTGSGQDIEDSPLKPADIAELVALIEEGVISSKIAKDVFDRMWAGEGGARAIVEKQGLQQVSDTGALEKIIEDLIAANPGQAAAVVEKPQAVGWFVGQVMKATGGKANPGTVNQLLKAKLGLE</sequence>
<evidence type="ECO:0000256" key="9">
    <source>
        <dbReference type="ARBA" id="ARBA00047380"/>
    </source>
</evidence>
<evidence type="ECO:0000256" key="2">
    <source>
        <dbReference type="ARBA" id="ARBA00011123"/>
    </source>
</evidence>
<dbReference type="RefSeq" id="WP_304774315.1">
    <property type="nucleotide sequence ID" value="NZ_JAOTJD010000016.1"/>
</dbReference>
<comment type="catalytic activity">
    <reaction evidence="10 11">
        <text>L-glutamyl-tRNA(Gln) + L-glutamine + ATP + H2O = L-glutaminyl-tRNA(Gln) + L-glutamate + ADP + phosphate + H(+)</text>
        <dbReference type="Rhea" id="RHEA:17521"/>
        <dbReference type="Rhea" id="RHEA-COMP:9681"/>
        <dbReference type="Rhea" id="RHEA-COMP:9684"/>
        <dbReference type="ChEBI" id="CHEBI:15377"/>
        <dbReference type="ChEBI" id="CHEBI:15378"/>
        <dbReference type="ChEBI" id="CHEBI:29985"/>
        <dbReference type="ChEBI" id="CHEBI:30616"/>
        <dbReference type="ChEBI" id="CHEBI:43474"/>
        <dbReference type="ChEBI" id="CHEBI:58359"/>
        <dbReference type="ChEBI" id="CHEBI:78520"/>
        <dbReference type="ChEBI" id="CHEBI:78521"/>
        <dbReference type="ChEBI" id="CHEBI:456216"/>
    </reaction>
</comment>
<dbReference type="NCBIfam" id="NF004014">
    <property type="entry name" value="PRK05477.1-4"/>
    <property type="match status" value="1"/>
</dbReference>
<dbReference type="Pfam" id="PF02934">
    <property type="entry name" value="GatB_N"/>
    <property type="match status" value="1"/>
</dbReference>
<keyword evidence="6 11" id="KW-0067">ATP-binding</keyword>
<organism evidence="13 14">
    <name type="scientific">Phenylobacterium ferrooxidans</name>
    <dbReference type="NCBI Taxonomy" id="2982689"/>
    <lineage>
        <taxon>Bacteria</taxon>
        <taxon>Pseudomonadati</taxon>
        <taxon>Pseudomonadota</taxon>
        <taxon>Alphaproteobacteria</taxon>
        <taxon>Caulobacterales</taxon>
        <taxon>Caulobacteraceae</taxon>
        <taxon>Phenylobacterium</taxon>
    </lineage>
</organism>
<evidence type="ECO:0000256" key="1">
    <source>
        <dbReference type="ARBA" id="ARBA00005306"/>
    </source>
</evidence>
<dbReference type="Pfam" id="PF02637">
    <property type="entry name" value="GatB_Yqey"/>
    <property type="match status" value="1"/>
</dbReference>
<evidence type="ECO:0000313" key="14">
    <source>
        <dbReference type="Proteomes" id="UP001598130"/>
    </source>
</evidence>
<evidence type="ECO:0000313" key="13">
    <source>
        <dbReference type="EMBL" id="MFD3264280.1"/>
    </source>
</evidence>
<dbReference type="NCBIfam" id="NF004015">
    <property type="entry name" value="PRK05477.1-5"/>
    <property type="match status" value="1"/>
</dbReference>
<proteinExistence type="inferred from homology"/>
<dbReference type="InterPro" id="IPR014746">
    <property type="entry name" value="Gln_synth/guanido_kin_cat_dom"/>
</dbReference>
<comment type="caution">
    <text evidence="13">The sequence shown here is derived from an EMBL/GenBank/DDBJ whole genome shotgun (WGS) entry which is preliminary data.</text>
</comment>
<dbReference type="PROSITE" id="PS01234">
    <property type="entry name" value="GATB"/>
    <property type="match status" value="1"/>
</dbReference>
<dbReference type="SUPFAM" id="SSF55931">
    <property type="entry name" value="Glutamine synthetase/guanido kinase"/>
    <property type="match status" value="1"/>
</dbReference>
<keyword evidence="5 11" id="KW-0547">Nucleotide-binding</keyword>
<dbReference type="InterPro" id="IPR042114">
    <property type="entry name" value="GatB_C_1"/>
</dbReference>
<evidence type="ECO:0000256" key="5">
    <source>
        <dbReference type="ARBA" id="ARBA00022741"/>
    </source>
</evidence>
<evidence type="ECO:0000256" key="7">
    <source>
        <dbReference type="ARBA" id="ARBA00022917"/>
    </source>
</evidence>
<dbReference type="InterPro" id="IPR003789">
    <property type="entry name" value="Asn/Gln_tRNA_amidoTrase-B-like"/>
</dbReference>
<gene>
    <name evidence="11 13" type="primary">gatB</name>
    <name evidence="13" type="ORF">OCL97_09950</name>
</gene>
<dbReference type="InterPro" id="IPR004413">
    <property type="entry name" value="GatB"/>
</dbReference>
<protein>
    <recommendedName>
        <fullName evidence="3 11">Aspartyl/glutamyl-tRNA(Asn/Gln) amidotransferase subunit B</fullName>
        <shortName evidence="11">Asp/Glu-ADT subunit B</shortName>
        <ecNumber evidence="11">6.3.5.-</ecNumber>
    </recommendedName>
</protein>
<reference evidence="13 14" key="1">
    <citation type="submission" date="2022-09" db="EMBL/GenBank/DDBJ databases">
        <title>New species of Phenylobacterium.</title>
        <authorList>
            <person name="Mieszkin S."/>
        </authorList>
    </citation>
    <scope>NUCLEOTIDE SEQUENCE [LARGE SCALE GENOMIC DNA]</scope>
    <source>
        <strain evidence="13 14">HK31-G</strain>
    </source>
</reference>
<dbReference type="Gene3D" id="1.10.10.410">
    <property type="match status" value="1"/>
</dbReference>
<dbReference type="InterPro" id="IPR006075">
    <property type="entry name" value="Asn/Gln-tRNA_Trfase_suB/E_cat"/>
</dbReference>
<evidence type="ECO:0000256" key="8">
    <source>
        <dbReference type="ARBA" id="ARBA00024799"/>
    </source>
</evidence>
<dbReference type="PANTHER" id="PTHR11659">
    <property type="entry name" value="GLUTAMYL-TRNA GLN AMIDOTRANSFERASE SUBUNIT B MITOCHONDRIAL AND PROKARYOTIC PET112-RELATED"/>
    <property type="match status" value="1"/>
</dbReference>
<dbReference type="EMBL" id="JAOTJD010000016">
    <property type="protein sequence ID" value="MFD3264280.1"/>
    <property type="molecule type" value="Genomic_DNA"/>
</dbReference>
<dbReference type="InterPro" id="IPR017959">
    <property type="entry name" value="Asn/Gln-tRNA_amidoTrfase_suB/E"/>
</dbReference>
<dbReference type="InterPro" id="IPR017958">
    <property type="entry name" value="Gln-tRNA_amidoTrfase_suB_CS"/>
</dbReference>
<keyword evidence="14" id="KW-1185">Reference proteome</keyword>
<comment type="subunit">
    <text evidence="2 11">Heterotrimer of A, B and C subunits.</text>
</comment>
<dbReference type="NCBIfam" id="TIGR00133">
    <property type="entry name" value="gatB"/>
    <property type="match status" value="1"/>
</dbReference>
<keyword evidence="7 11" id="KW-0648">Protein biosynthesis</keyword>
<evidence type="ECO:0000256" key="3">
    <source>
        <dbReference type="ARBA" id="ARBA00016923"/>
    </source>
</evidence>
<dbReference type="InterPro" id="IPR023168">
    <property type="entry name" value="GatB_Yqey_C_2"/>
</dbReference>
<evidence type="ECO:0000256" key="11">
    <source>
        <dbReference type="HAMAP-Rule" id="MF_00121"/>
    </source>
</evidence>
<dbReference type="PANTHER" id="PTHR11659:SF0">
    <property type="entry name" value="GLUTAMYL-TRNA(GLN) AMIDOTRANSFERASE SUBUNIT B, MITOCHONDRIAL"/>
    <property type="match status" value="1"/>
</dbReference>
<evidence type="ECO:0000259" key="12">
    <source>
        <dbReference type="SMART" id="SM00845"/>
    </source>
</evidence>
<comment type="catalytic activity">
    <reaction evidence="9 11">
        <text>L-aspartyl-tRNA(Asn) + L-glutamine + ATP + H2O = L-asparaginyl-tRNA(Asn) + L-glutamate + ADP + phosphate + 2 H(+)</text>
        <dbReference type="Rhea" id="RHEA:14513"/>
        <dbReference type="Rhea" id="RHEA-COMP:9674"/>
        <dbReference type="Rhea" id="RHEA-COMP:9677"/>
        <dbReference type="ChEBI" id="CHEBI:15377"/>
        <dbReference type="ChEBI" id="CHEBI:15378"/>
        <dbReference type="ChEBI" id="CHEBI:29985"/>
        <dbReference type="ChEBI" id="CHEBI:30616"/>
        <dbReference type="ChEBI" id="CHEBI:43474"/>
        <dbReference type="ChEBI" id="CHEBI:58359"/>
        <dbReference type="ChEBI" id="CHEBI:78515"/>
        <dbReference type="ChEBI" id="CHEBI:78516"/>
        <dbReference type="ChEBI" id="CHEBI:456216"/>
    </reaction>
</comment>
<dbReference type="SMART" id="SM00845">
    <property type="entry name" value="GatB_Yqey"/>
    <property type="match status" value="1"/>
</dbReference>
<dbReference type="EC" id="6.3.5.-" evidence="11"/>
<name>A0ABW6CMI3_9CAUL</name>
<dbReference type="NCBIfam" id="NF004012">
    <property type="entry name" value="PRK05477.1-2"/>
    <property type="match status" value="1"/>
</dbReference>
<evidence type="ECO:0000256" key="10">
    <source>
        <dbReference type="ARBA" id="ARBA00047913"/>
    </source>
</evidence>
<comment type="function">
    <text evidence="8 11">Allows the formation of correctly charged Asn-tRNA(Asn) or Gln-tRNA(Gln) through the transamidation of misacylated Asp-tRNA(Asn) or Glu-tRNA(Gln) in organisms which lack either or both of asparaginyl-tRNA or glutaminyl-tRNA synthetases. The reaction takes place in the presence of glutamine and ATP through an activated phospho-Asp-tRNA(Asn) or phospho-Glu-tRNA(Gln).</text>
</comment>
<keyword evidence="4 11" id="KW-0436">Ligase</keyword>
<evidence type="ECO:0000256" key="4">
    <source>
        <dbReference type="ARBA" id="ARBA00022598"/>
    </source>
</evidence>